<sequence length="80" mass="9019">MVKWRVRFVVDRLDGCWTSHAPGVRARSSMIVTGLADLAVHLVMDNVSTHKTPAIKRWPTAHPRFTPTPASSSWLNLVER</sequence>
<evidence type="ECO:0000313" key="2">
    <source>
        <dbReference type="Proteomes" id="UP000063699"/>
    </source>
</evidence>
<evidence type="ECO:0008006" key="3">
    <source>
        <dbReference type="Google" id="ProtNLM"/>
    </source>
</evidence>
<organism evidence="1 2">
    <name type="scientific">Kibdelosporangium phytohabitans</name>
    <dbReference type="NCBI Taxonomy" id="860235"/>
    <lineage>
        <taxon>Bacteria</taxon>
        <taxon>Bacillati</taxon>
        <taxon>Actinomycetota</taxon>
        <taxon>Actinomycetes</taxon>
        <taxon>Pseudonocardiales</taxon>
        <taxon>Pseudonocardiaceae</taxon>
        <taxon>Kibdelosporangium</taxon>
    </lineage>
</organism>
<protein>
    <recommendedName>
        <fullName evidence="3">Tc1-like transposase DDE domain-containing protein</fullName>
    </recommendedName>
</protein>
<reference evidence="1 2" key="1">
    <citation type="submission" date="2015-07" db="EMBL/GenBank/DDBJ databases">
        <title>Genome sequencing of Kibdelosporangium phytohabitans.</title>
        <authorList>
            <person name="Qin S."/>
            <person name="Xing K."/>
        </authorList>
    </citation>
    <scope>NUCLEOTIDE SEQUENCE [LARGE SCALE GENOMIC DNA]</scope>
    <source>
        <strain evidence="1 2">KLBMP1111</strain>
    </source>
</reference>
<keyword evidence="2" id="KW-1185">Reference proteome</keyword>
<dbReference type="KEGG" id="kphy:AOZ06_08050"/>
<gene>
    <name evidence="1" type="ORF">AOZ06_08050</name>
</gene>
<proteinExistence type="predicted"/>
<dbReference type="AlphaFoldDB" id="A0A0N9HQD7"/>
<dbReference type="EMBL" id="CP012752">
    <property type="protein sequence ID" value="ALG06890.1"/>
    <property type="molecule type" value="Genomic_DNA"/>
</dbReference>
<evidence type="ECO:0000313" key="1">
    <source>
        <dbReference type="EMBL" id="ALG06890.1"/>
    </source>
</evidence>
<dbReference type="Proteomes" id="UP000063699">
    <property type="component" value="Chromosome"/>
</dbReference>
<accession>A0A0N9HQD7</accession>
<name>A0A0N9HQD7_9PSEU</name>
<dbReference type="STRING" id="860235.AOZ06_08050"/>